<dbReference type="AlphaFoldDB" id="A0A225WU21"/>
<comment type="caution">
    <text evidence="2">The sequence shown here is derived from an EMBL/GenBank/DDBJ whole genome shotgun (WGS) entry which is preliminary data.</text>
</comment>
<feature type="compositionally biased region" description="Polar residues" evidence="1">
    <location>
        <begin position="141"/>
        <end position="152"/>
    </location>
</feature>
<reference evidence="3" key="1">
    <citation type="submission" date="2017-03" db="EMBL/GenBank/DDBJ databases">
        <title>Phytopthora megakarya and P. palmivora, two closely related causual agents of cacao black pod achieved similar genome size and gene model numbers by different mechanisms.</title>
        <authorList>
            <person name="Ali S."/>
            <person name="Shao J."/>
            <person name="Larry D.J."/>
            <person name="Kronmiller B."/>
            <person name="Shen D."/>
            <person name="Strem M.D."/>
            <person name="Melnick R.L."/>
            <person name="Guiltinan M.J."/>
            <person name="Tyler B.M."/>
            <person name="Meinhardt L.W."/>
            <person name="Bailey B.A."/>
        </authorList>
    </citation>
    <scope>NUCLEOTIDE SEQUENCE [LARGE SCALE GENOMIC DNA]</scope>
    <source>
        <strain evidence="3">zdho120</strain>
    </source>
</reference>
<evidence type="ECO:0000256" key="1">
    <source>
        <dbReference type="SAM" id="MobiDB-lite"/>
    </source>
</evidence>
<name>A0A225WU21_9STRA</name>
<feature type="region of interest" description="Disordered" evidence="1">
    <location>
        <begin position="112"/>
        <end position="152"/>
    </location>
</feature>
<protein>
    <recommendedName>
        <fullName evidence="4">PH domain-containing protein</fullName>
    </recommendedName>
</protein>
<gene>
    <name evidence="2" type="ORF">PHMEG_0004363</name>
</gene>
<feature type="compositionally biased region" description="Basic residues" evidence="1">
    <location>
        <begin position="129"/>
        <end position="140"/>
    </location>
</feature>
<sequence>MTCGQLYVQSILSTVYIVCTTQPKPAGIERSKHATLNLVIQRPRVAGKMVTIPLDATVKVATGSSKDAEHNIIRLNYGLSSKKIAVRASSSQERDQWLFKITTALSISQVSVPPRSNESMKMGSYMSPRKSHPNRSKKPSQGRNVVPKVSNSVSATKMQHSISFVAQLTQVPRTTHSAPAHYSLRRMVRQNIPAAMQFVITVGQIIASVS</sequence>
<evidence type="ECO:0000313" key="3">
    <source>
        <dbReference type="Proteomes" id="UP000198211"/>
    </source>
</evidence>
<dbReference type="OrthoDB" id="165643at2759"/>
<proteinExistence type="predicted"/>
<evidence type="ECO:0000313" key="2">
    <source>
        <dbReference type="EMBL" id="OWZ21126.1"/>
    </source>
</evidence>
<evidence type="ECO:0008006" key="4">
    <source>
        <dbReference type="Google" id="ProtNLM"/>
    </source>
</evidence>
<dbReference type="EMBL" id="NBNE01000255">
    <property type="protein sequence ID" value="OWZ21126.1"/>
    <property type="molecule type" value="Genomic_DNA"/>
</dbReference>
<keyword evidence="3" id="KW-1185">Reference proteome</keyword>
<dbReference type="Proteomes" id="UP000198211">
    <property type="component" value="Unassembled WGS sequence"/>
</dbReference>
<accession>A0A225WU21</accession>
<organism evidence="2 3">
    <name type="scientific">Phytophthora megakarya</name>
    <dbReference type="NCBI Taxonomy" id="4795"/>
    <lineage>
        <taxon>Eukaryota</taxon>
        <taxon>Sar</taxon>
        <taxon>Stramenopiles</taxon>
        <taxon>Oomycota</taxon>
        <taxon>Peronosporomycetes</taxon>
        <taxon>Peronosporales</taxon>
        <taxon>Peronosporaceae</taxon>
        <taxon>Phytophthora</taxon>
    </lineage>
</organism>